<evidence type="ECO:0000313" key="1">
    <source>
        <dbReference type="EMBL" id="RRQ50544.1"/>
    </source>
</evidence>
<dbReference type="AlphaFoldDB" id="A0A3R8R5Q4"/>
<name>A0A3R8R5Q4_9FLAO</name>
<accession>A0A3R8R5Q4</accession>
<keyword evidence="2" id="KW-1185">Reference proteome</keyword>
<protein>
    <submittedName>
        <fullName evidence="1">Uncharacterized protein</fullName>
    </submittedName>
</protein>
<dbReference type="RefSeq" id="WP_125222363.1">
    <property type="nucleotide sequence ID" value="NZ_QUSX01000001.1"/>
</dbReference>
<dbReference type="Proteomes" id="UP000286990">
    <property type="component" value="Unassembled WGS sequence"/>
</dbReference>
<comment type="caution">
    <text evidence="1">The sequence shown here is derived from an EMBL/GenBank/DDBJ whole genome shotgun (WGS) entry which is preliminary data.</text>
</comment>
<organism evidence="1 2">
    <name type="scientific">Maribacter algicola</name>
    <dbReference type="NCBI Taxonomy" id="2498892"/>
    <lineage>
        <taxon>Bacteria</taxon>
        <taxon>Pseudomonadati</taxon>
        <taxon>Bacteroidota</taxon>
        <taxon>Flavobacteriia</taxon>
        <taxon>Flavobacteriales</taxon>
        <taxon>Flavobacteriaceae</taxon>
        <taxon>Maribacter</taxon>
    </lineage>
</organism>
<evidence type="ECO:0000313" key="2">
    <source>
        <dbReference type="Proteomes" id="UP000286990"/>
    </source>
</evidence>
<proteinExistence type="predicted"/>
<reference evidence="2" key="2">
    <citation type="submission" date="2018-12" db="EMBL/GenBank/DDBJ databases">
        <title>Maribacter lutimaris sp. nov., isolated from marine sediment.</title>
        <authorList>
            <person name="Kim K.K."/>
        </authorList>
    </citation>
    <scope>NUCLEOTIDE SEQUENCE [LARGE SCALE GENOMIC DNA]</scope>
    <source>
        <strain evidence="2">PoM-212</strain>
    </source>
</reference>
<dbReference type="EMBL" id="QUSX01000001">
    <property type="protein sequence ID" value="RRQ50544.1"/>
    <property type="molecule type" value="Genomic_DNA"/>
</dbReference>
<gene>
    <name evidence="1" type="ORF">DZC72_08390</name>
</gene>
<reference evidence="2" key="1">
    <citation type="submission" date="2018-08" db="EMBL/GenBank/DDBJ databases">
        <authorList>
            <person name="Khan S.A."/>
            <person name="J S.E."/>
        </authorList>
    </citation>
    <scope>NUCLEOTIDE SEQUENCE [LARGE SCALE GENOMIC DNA]</scope>
    <source>
        <strain evidence="2">PoM-212</strain>
    </source>
</reference>
<sequence length="138" mass="16471">MEEIFTKGILGKKQRVPFRWYLAGILTFKQVGNGTSYNKKLIGAVWMNSVYKDQFSGTPLNITYLYFLMLMELVIEPDFLINLEYQILRGRFWDYEGQYFHFLRLVQNIRKMLIIFKYKGNIILKLDKMQLGLFTLSM</sequence>